<dbReference type="PROSITE" id="PS00108">
    <property type="entry name" value="PROTEIN_KINASE_ST"/>
    <property type="match status" value="1"/>
</dbReference>
<dbReference type="Gene3D" id="1.10.510.10">
    <property type="entry name" value="Transferase(Phosphotransferase) domain 1"/>
    <property type="match status" value="1"/>
</dbReference>
<organism evidence="9">
    <name type="scientific">Corethron hystrix</name>
    <dbReference type="NCBI Taxonomy" id="216773"/>
    <lineage>
        <taxon>Eukaryota</taxon>
        <taxon>Sar</taxon>
        <taxon>Stramenopiles</taxon>
        <taxon>Ochrophyta</taxon>
        <taxon>Bacillariophyta</taxon>
        <taxon>Coscinodiscophyceae</taxon>
        <taxon>Corethrophycidae</taxon>
        <taxon>Corethrales</taxon>
        <taxon>Corethraceae</taxon>
        <taxon>Corethron</taxon>
    </lineage>
</organism>
<keyword evidence="3" id="KW-0547">Nucleotide-binding</keyword>
<keyword evidence="5" id="KW-0067">ATP-binding</keyword>
<evidence type="ECO:0000313" key="9">
    <source>
        <dbReference type="EMBL" id="CAD8896714.1"/>
    </source>
</evidence>
<accession>A0A7S1BTZ9</accession>
<dbReference type="Pfam" id="PF00069">
    <property type="entry name" value="Pkinase"/>
    <property type="match status" value="1"/>
</dbReference>
<name>A0A7S1BTZ9_9STRA</name>
<dbReference type="InterPro" id="IPR011009">
    <property type="entry name" value="Kinase-like_dom_sf"/>
</dbReference>
<dbReference type="PROSITE" id="PS50011">
    <property type="entry name" value="PROTEIN_KINASE_DOM"/>
    <property type="match status" value="1"/>
</dbReference>
<dbReference type="GO" id="GO:0004674">
    <property type="term" value="F:protein serine/threonine kinase activity"/>
    <property type="evidence" value="ECO:0007669"/>
    <property type="project" value="UniProtKB-EC"/>
</dbReference>
<sequence length="508" mass="57376">MHQHGNGGKERESHPRNLSRRPIITGVAIAVTLSIIVSLIASFRTTQKINFAWEAETVDNDNRDGGDYGKGGSDDVATYSDSLTHKTGNRRWKSGGRRSDRKNRKRVAFCCDRCAPDPRWWANFVFGVVPKYVGLENFEKSISSDDDEYDNVQNGFEQNDSSCIPVAGVEARSLSFPTCNSVHELGFDRDAFRTDISEQKAAAEGNDYRSRNIQFLGNGNWRDVWRVKNVMRMTEDDKEFVVLKMLRYKRRHERISFNKHRIDSLVMEELTGSPFVTDIHSFCGNSVVNEFGMISSSNLRDGYVSVTDRLYLAAQAATGVADLHGIVLDGGNKTHLEFVVEEHQRSAALVHLDIKPGNFIVTGKRIMKVHDFNLARFLEKNVTSGNLCFMKRSDCGIYRSPEECMGSIHLSEKVDVYSLGNVIFEILTKQRPFHFDKKKKTQGMGIFPTIPHIYRDSNSTATLAMVEAIDRCFILNPDDRPSAREVSDILADAVYEIIKKENNTSSTD</sequence>
<evidence type="ECO:0000256" key="4">
    <source>
        <dbReference type="ARBA" id="ARBA00022777"/>
    </source>
</evidence>
<keyword evidence="2" id="KW-0808">Transferase</keyword>
<evidence type="ECO:0000256" key="6">
    <source>
        <dbReference type="SAM" id="MobiDB-lite"/>
    </source>
</evidence>
<evidence type="ECO:0000256" key="7">
    <source>
        <dbReference type="SAM" id="Phobius"/>
    </source>
</evidence>
<evidence type="ECO:0000256" key="3">
    <source>
        <dbReference type="ARBA" id="ARBA00022741"/>
    </source>
</evidence>
<dbReference type="SMART" id="SM00220">
    <property type="entry name" value="S_TKc"/>
    <property type="match status" value="1"/>
</dbReference>
<dbReference type="PANTHER" id="PTHR43671">
    <property type="entry name" value="SERINE/THREONINE-PROTEIN KINASE NEK"/>
    <property type="match status" value="1"/>
</dbReference>
<keyword evidence="4" id="KW-0418">Kinase</keyword>
<evidence type="ECO:0000256" key="5">
    <source>
        <dbReference type="ARBA" id="ARBA00022840"/>
    </source>
</evidence>
<keyword evidence="7" id="KW-0812">Transmembrane</keyword>
<reference evidence="9" key="1">
    <citation type="submission" date="2021-01" db="EMBL/GenBank/DDBJ databases">
        <authorList>
            <person name="Corre E."/>
            <person name="Pelletier E."/>
            <person name="Niang G."/>
            <person name="Scheremetjew M."/>
            <person name="Finn R."/>
            <person name="Kale V."/>
            <person name="Holt S."/>
            <person name="Cochrane G."/>
            <person name="Meng A."/>
            <person name="Brown T."/>
            <person name="Cohen L."/>
        </authorList>
    </citation>
    <scope>NUCLEOTIDE SEQUENCE</scope>
    <source>
        <strain evidence="9">308</strain>
    </source>
</reference>
<gene>
    <name evidence="9" type="ORF">CHYS00102_LOCUS23928</name>
</gene>
<dbReference type="InterPro" id="IPR050660">
    <property type="entry name" value="NEK_Ser/Thr_kinase"/>
</dbReference>
<proteinExistence type="predicted"/>
<feature type="region of interest" description="Disordered" evidence="6">
    <location>
        <begin position="60"/>
        <end position="81"/>
    </location>
</feature>
<dbReference type="EC" id="2.7.11.1" evidence="1"/>
<evidence type="ECO:0000259" key="8">
    <source>
        <dbReference type="PROSITE" id="PS50011"/>
    </source>
</evidence>
<keyword evidence="7" id="KW-0472">Membrane</keyword>
<evidence type="ECO:0000256" key="1">
    <source>
        <dbReference type="ARBA" id="ARBA00012513"/>
    </source>
</evidence>
<dbReference type="PANTHER" id="PTHR43671:SF13">
    <property type="entry name" value="SERINE_THREONINE-PROTEIN KINASE NEK2"/>
    <property type="match status" value="1"/>
</dbReference>
<protein>
    <recommendedName>
        <fullName evidence="1">non-specific serine/threonine protein kinase</fullName>
        <ecNumber evidence="1">2.7.11.1</ecNumber>
    </recommendedName>
</protein>
<dbReference type="AlphaFoldDB" id="A0A7S1BTZ9"/>
<feature type="transmembrane region" description="Helical" evidence="7">
    <location>
        <begin position="21"/>
        <end position="41"/>
    </location>
</feature>
<dbReference type="InterPro" id="IPR008271">
    <property type="entry name" value="Ser/Thr_kinase_AS"/>
</dbReference>
<dbReference type="EMBL" id="HBFR01032860">
    <property type="protein sequence ID" value="CAD8896714.1"/>
    <property type="molecule type" value="Transcribed_RNA"/>
</dbReference>
<keyword evidence="7" id="KW-1133">Transmembrane helix</keyword>
<feature type="domain" description="Protein kinase" evidence="8">
    <location>
        <begin position="210"/>
        <end position="498"/>
    </location>
</feature>
<dbReference type="InterPro" id="IPR000719">
    <property type="entry name" value="Prot_kinase_dom"/>
</dbReference>
<evidence type="ECO:0000256" key="2">
    <source>
        <dbReference type="ARBA" id="ARBA00022679"/>
    </source>
</evidence>
<dbReference type="GO" id="GO:0005524">
    <property type="term" value="F:ATP binding"/>
    <property type="evidence" value="ECO:0007669"/>
    <property type="project" value="UniProtKB-KW"/>
</dbReference>
<dbReference type="SUPFAM" id="SSF56112">
    <property type="entry name" value="Protein kinase-like (PK-like)"/>
    <property type="match status" value="1"/>
</dbReference>